<name>A0ABU6U8B3_9FABA</name>
<protein>
    <recommendedName>
        <fullName evidence="2">Transposase (putative) gypsy type domain-containing protein</fullName>
    </recommendedName>
</protein>
<evidence type="ECO:0000313" key="3">
    <source>
        <dbReference type="EMBL" id="MED6156458.1"/>
    </source>
</evidence>
<evidence type="ECO:0000256" key="1">
    <source>
        <dbReference type="SAM" id="Coils"/>
    </source>
</evidence>
<accession>A0ABU6U8B3</accession>
<organism evidence="3 4">
    <name type="scientific">Stylosanthes scabra</name>
    <dbReference type="NCBI Taxonomy" id="79078"/>
    <lineage>
        <taxon>Eukaryota</taxon>
        <taxon>Viridiplantae</taxon>
        <taxon>Streptophyta</taxon>
        <taxon>Embryophyta</taxon>
        <taxon>Tracheophyta</taxon>
        <taxon>Spermatophyta</taxon>
        <taxon>Magnoliopsida</taxon>
        <taxon>eudicotyledons</taxon>
        <taxon>Gunneridae</taxon>
        <taxon>Pentapetalae</taxon>
        <taxon>rosids</taxon>
        <taxon>fabids</taxon>
        <taxon>Fabales</taxon>
        <taxon>Fabaceae</taxon>
        <taxon>Papilionoideae</taxon>
        <taxon>50 kb inversion clade</taxon>
        <taxon>dalbergioids sensu lato</taxon>
        <taxon>Dalbergieae</taxon>
        <taxon>Pterocarpus clade</taxon>
        <taxon>Stylosanthes</taxon>
    </lineage>
</organism>
<keyword evidence="1" id="KW-0175">Coiled coil</keyword>
<dbReference type="PANTHER" id="PTHR31099:SF28">
    <property type="entry name" value="F5J5.12"/>
    <property type="match status" value="1"/>
</dbReference>
<reference evidence="3 4" key="1">
    <citation type="journal article" date="2023" name="Plants (Basel)">
        <title>Bridging the Gap: Combining Genomics and Transcriptomics Approaches to Understand Stylosanthes scabra, an Orphan Legume from the Brazilian Caatinga.</title>
        <authorList>
            <person name="Ferreira-Neto J.R.C."/>
            <person name="da Silva M.D."/>
            <person name="Binneck E."/>
            <person name="de Melo N.F."/>
            <person name="da Silva R.H."/>
            <person name="de Melo A.L.T.M."/>
            <person name="Pandolfi V."/>
            <person name="Bustamante F.O."/>
            <person name="Brasileiro-Vidal A.C."/>
            <person name="Benko-Iseppon A.M."/>
        </authorList>
    </citation>
    <scope>NUCLEOTIDE SEQUENCE [LARGE SCALE GENOMIC DNA]</scope>
    <source>
        <tissue evidence="3">Leaves</tissue>
    </source>
</reference>
<gene>
    <name evidence="3" type="ORF">PIB30_014423</name>
</gene>
<keyword evidence="4" id="KW-1185">Reference proteome</keyword>
<comment type="caution">
    <text evidence="3">The sequence shown here is derived from an EMBL/GenBank/DDBJ whole genome shotgun (WGS) entry which is preliminary data.</text>
</comment>
<evidence type="ECO:0000313" key="4">
    <source>
        <dbReference type="Proteomes" id="UP001341840"/>
    </source>
</evidence>
<evidence type="ECO:0000259" key="2">
    <source>
        <dbReference type="Pfam" id="PF04195"/>
    </source>
</evidence>
<dbReference type="InterPro" id="IPR007321">
    <property type="entry name" value="Transposase_28"/>
</dbReference>
<dbReference type="Pfam" id="PF04195">
    <property type="entry name" value="Transposase_28"/>
    <property type="match status" value="1"/>
</dbReference>
<dbReference type="PANTHER" id="PTHR31099">
    <property type="entry name" value="OS06G0165300 PROTEIN"/>
    <property type="match status" value="1"/>
</dbReference>
<proteinExistence type="predicted"/>
<dbReference type="Proteomes" id="UP001341840">
    <property type="component" value="Unassembled WGS sequence"/>
</dbReference>
<feature type="coiled-coil region" evidence="1">
    <location>
        <begin position="369"/>
        <end position="447"/>
    </location>
</feature>
<sequence>MVSVGESGAVSACRPRYEWVSKLVWSIPTKFVDAEGIRRLGPPSAWVKEGSKVSIEFLQCSSTERVCDRGTNGGWFFMYTCVLAEIGVRFPFTLFECSVLRQINCAPSQIHPNSWGYMRAFQVLMEYLEESPSLEVFFYLFQVKGVDRGAWVTLSSHQGRTIFCPFKATYRDFKEYYVKVRSAEDSFPFYLDEHLAEKFPLYWNKRHVQCLGVEEAKIPDCNTSNLKSFFKQRAEKELSSSHVIKLEKGVEVNKPSDRKSPVSLKRLRSEEASGKRVIDLTDVKCCGKEVSLKEVADFTRSQEMLHGFNGTEDLSSLWCEHYPFSIVADEHFRSKGDLELLGKVGKVAAARYMQVEAARLLCISRELEVQAMEEKSSQQEKRADLVELEKSLKLAREQVVLKEKENGLLIEENGKLKTKVSQLTKEKSELENRVVELAGEKKEVEVTKKSHGFEMCAAAWDRAKAQVELFVPGVNLEKMDSVKVVYKGQLVDDDQVLAEGSDDHNPNE</sequence>
<feature type="domain" description="Transposase (putative) gypsy type" evidence="2">
    <location>
        <begin position="83"/>
        <end position="144"/>
    </location>
</feature>
<dbReference type="EMBL" id="JASCZI010120867">
    <property type="protein sequence ID" value="MED6156458.1"/>
    <property type="molecule type" value="Genomic_DNA"/>
</dbReference>